<keyword evidence="2" id="KW-1185">Reference proteome</keyword>
<dbReference type="Proteomes" id="UP000790709">
    <property type="component" value="Unassembled WGS sequence"/>
</dbReference>
<proteinExistence type="predicted"/>
<evidence type="ECO:0000313" key="1">
    <source>
        <dbReference type="EMBL" id="KAH7917066.1"/>
    </source>
</evidence>
<reference evidence="1" key="1">
    <citation type="journal article" date="2021" name="New Phytol.">
        <title>Evolutionary innovations through gain and loss of genes in the ectomycorrhizal Boletales.</title>
        <authorList>
            <person name="Wu G."/>
            <person name="Miyauchi S."/>
            <person name="Morin E."/>
            <person name="Kuo A."/>
            <person name="Drula E."/>
            <person name="Varga T."/>
            <person name="Kohler A."/>
            <person name="Feng B."/>
            <person name="Cao Y."/>
            <person name="Lipzen A."/>
            <person name="Daum C."/>
            <person name="Hundley H."/>
            <person name="Pangilinan J."/>
            <person name="Johnson J."/>
            <person name="Barry K."/>
            <person name="LaButti K."/>
            <person name="Ng V."/>
            <person name="Ahrendt S."/>
            <person name="Min B."/>
            <person name="Choi I.G."/>
            <person name="Park H."/>
            <person name="Plett J.M."/>
            <person name="Magnuson J."/>
            <person name="Spatafora J.W."/>
            <person name="Nagy L.G."/>
            <person name="Henrissat B."/>
            <person name="Grigoriev I.V."/>
            <person name="Yang Z.L."/>
            <person name="Xu J."/>
            <person name="Martin F.M."/>
        </authorList>
    </citation>
    <scope>NUCLEOTIDE SEQUENCE</scope>
    <source>
        <strain evidence="1">KUC20120723A-06</strain>
    </source>
</reference>
<evidence type="ECO:0000313" key="2">
    <source>
        <dbReference type="Proteomes" id="UP000790709"/>
    </source>
</evidence>
<comment type="caution">
    <text evidence="1">The sequence shown here is derived from an EMBL/GenBank/DDBJ whole genome shotgun (WGS) entry which is preliminary data.</text>
</comment>
<name>A0ACB8AUH7_9AGAM</name>
<gene>
    <name evidence="1" type="ORF">BV22DRAFT_1052710</name>
</gene>
<accession>A0ACB8AUH7</accession>
<dbReference type="EMBL" id="MU267305">
    <property type="protein sequence ID" value="KAH7917066.1"/>
    <property type="molecule type" value="Genomic_DNA"/>
</dbReference>
<organism evidence="1 2">
    <name type="scientific">Leucogyrophana mollusca</name>
    <dbReference type="NCBI Taxonomy" id="85980"/>
    <lineage>
        <taxon>Eukaryota</taxon>
        <taxon>Fungi</taxon>
        <taxon>Dikarya</taxon>
        <taxon>Basidiomycota</taxon>
        <taxon>Agaricomycotina</taxon>
        <taxon>Agaricomycetes</taxon>
        <taxon>Agaricomycetidae</taxon>
        <taxon>Boletales</taxon>
        <taxon>Boletales incertae sedis</taxon>
        <taxon>Leucogyrophana</taxon>
    </lineage>
</organism>
<sequence>MLGIIHTRHRLDGVRGGCPGKSPIEDTGVVSGDAGVGGGTVASGVWDTLETGREGTLVYDPPCPFYPSAQHCFSSVLAAPPPDPRSASHEHSWAASLDGLLKVFVAALSKTGGGGGGGGNGAGPSTGHLMLLYMHEVSGQYSKVVGCRQEAEELSRCRSVGLDWTRLVHALETRGWATMAAPIGGLAMRSFEVAMLALD</sequence>
<protein>
    <submittedName>
        <fullName evidence="1">Uncharacterized protein</fullName>
    </submittedName>
</protein>